<proteinExistence type="predicted"/>
<evidence type="ECO:0000313" key="1">
    <source>
        <dbReference type="EMBL" id="JAD32490.1"/>
    </source>
</evidence>
<reference evidence="1" key="2">
    <citation type="journal article" date="2015" name="Data Brief">
        <title>Shoot transcriptome of the giant reed, Arundo donax.</title>
        <authorList>
            <person name="Barrero R.A."/>
            <person name="Guerrero F.D."/>
            <person name="Moolhuijzen P."/>
            <person name="Goolsby J.A."/>
            <person name="Tidwell J."/>
            <person name="Bellgard S.E."/>
            <person name="Bellgard M.I."/>
        </authorList>
    </citation>
    <scope>NUCLEOTIDE SEQUENCE</scope>
    <source>
        <tissue evidence="1">Shoot tissue taken approximately 20 cm above the soil surface</tissue>
    </source>
</reference>
<dbReference type="EMBL" id="GBRH01265405">
    <property type="protein sequence ID" value="JAD32490.1"/>
    <property type="molecule type" value="Transcribed_RNA"/>
</dbReference>
<protein>
    <submittedName>
        <fullName evidence="1">Uncharacterized protein</fullName>
    </submittedName>
</protein>
<dbReference type="AlphaFoldDB" id="A0A0A8Z6U4"/>
<name>A0A0A8Z6U4_ARUDO</name>
<reference evidence="1" key="1">
    <citation type="submission" date="2014-09" db="EMBL/GenBank/DDBJ databases">
        <authorList>
            <person name="Magalhaes I.L.F."/>
            <person name="Oliveira U."/>
            <person name="Santos F.R."/>
            <person name="Vidigal T.H.D.A."/>
            <person name="Brescovit A.D."/>
            <person name="Santos A.J."/>
        </authorList>
    </citation>
    <scope>NUCLEOTIDE SEQUENCE</scope>
    <source>
        <tissue evidence="1">Shoot tissue taken approximately 20 cm above the soil surface</tissue>
    </source>
</reference>
<accession>A0A0A8Z6U4</accession>
<sequence>MLNSSDIKLVKTTQHSVSC</sequence>
<organism evidence="1">
    <name type="scientific">Arundo donax</name>
    <name type="common">Giant reed</name>
    <name type="synonym">Donax arundinaceus</name>
    <dbReference type="NCBI Taxonomy" id="35708"/>
    <lineage>
        <taxon>Eukaryota</taxon>
        <taxon>Viridiplantae</taxon>
        <taxon>Streptophyta</taxon>
        <taxon>Embryophyta</taxon>
        <taxon>Tracheophyta</taxon>
        <taxon>Spermatophyta</taxon>
        <taxon>Magnoliopsida</taxon>
        <taxon>Liliopsida</taxon>
        <taxon>Poales</taxon>
        <taxon>Poaceae</taxon>
        <taxon>PACMAD clade</taxon>
        <taxon>Arundinoideae</taxon>
        <taxon>Arundineae</taxon>
        <taxon>Arundo</taxon>
    </lineage>
</organism>